<dbReference type="GO" id="GO:0008757">
    <property type="term" value="F:S-adenosylmethionine-dependent methyltransferase activity"/>
    <property type="evidence" value="ECO:0007669"/>
    <property type="project" value="InterPro"/>
</dbReference>
<dbReference type="EMBL" id="QQOH01000004">
    <property type="protein sequence ID" value="RDE19164.1"/>
    <property type="molecule type" value="Genomic_DNA"/>
</dbReference>
<protein>
    <submittedName>
        <fullName evidence="2">Class I SAM-dependent methyltransferase</fullName>
    </submittedName>
</protein>
<dbReference type="SUPFAM" id="SSF53335">
    <property type="entry name" value="S-adenosyl-L-methionine-dependent methyltransferases"/>
    <property type="match status" value="1"/>
</dbReference>
<keyword evidence="2" id="KW-0808">Transferase</keyword>
<dbReference type="Proteomes" id="UP000253769">
    <property type="component" value="Unassembled WGS sequence"/>
</dbReference>
<evidence type="ECO:0000313" key="2">
    <source>
        <dbReference type="EMBL" id="RDE19164.1"/>
    </source>
</evidence>
<accession>A0A369WEQ9</accession>
<dbReference type="PANTHER" id="PTHR43591">
    <property type="entry name" value="METHYLTRANSFERASE"/>
    <property type="match status" value="1"/>
</dbReference>
<dbReference type="OrthoDB" id="529208at2"/>
<evidence type="ECO:0000313" key="3">
    <source>
        <dbReference type="Proteomes" id="UP000253769"/>
    </source>
</evidence>
<gene>
    <name evidence="2" type="ORF">DV711_14555</name>
</gene>
<evidence type="ECO:0000259" key="1">
    <source>
        <dbReference type="Pfam" id="PF08241"/>
    </source>
</evidence>
<feature type="domain" description="Methyltransferase type 11" evidence="1">
    <location>
        <begin position="56"/>
        <end position="149"/>
    </location>
</feature>
<sequence length="274" mass="30687">MLTSATLPRPILRKLVTAHQRRSWSKGDYGRIGTTLQIVGEQLMEALDLHAGRSLLDVAGGNGNASLAAARRYCDVTSTDFVPQLLQQGHNRAVAEGLEMAVQEADAEALPFEDASYDYVVSTFGVMFAPRQRLAAAELQRVCKQGGRIGLASWCPDGFVGQYFELLCRYRPLPDGVKMPSRWGTEAFIEEQFGTAKQIRHHRRQLNFRYRSAAHWQYVFTTFCGMTLQVLKKLDKPTAARLMDDILALAERYNRASDGTLVIPSDYLQTVIEL</sequence>
<dbReference type="InterPro" id="IPR013216">
    <property type="entry name" value="Methyltransf_11"/>
</dbReference>
<organism evidence="2 3">
    <name type="scientific">Motiliproteus coralliicola</name>
    <dbReference type="NCBI Taxonomy" id="2283196"/>
    <lineage>
        <taxon>Bacteria</taxon>
        <taxon>Pseudomonadati</taxon>
        <taxon>Pseudomonadota</taxon>
        <taxon>Gammaproteobacteria</taxon>
        <taxon>Oceanospirillales</taxon>
        <taxon>Oceanospirillaceae</taxon>
        <taxon>Motiliproteus</taxon>
    </lineage>
</organism>
<proteinExistence type="predicted"/>
<dbReference type="Gene3D" id="3.40.50.150">
    <property type="entry name" value="Vaccinia Virus protein VP39"/>
    <property type="match status" value="1"/>
</dbReference>
<dbReference type="AlphaFoldDB" id="A0A369WEQ9"/>
<dbReference type="InterPro" id="IPR029063">
    <property type="entry name" value="SAM-dependent_MTases_sf"/>
</dbReference>
<keyword evidence="2" id="KW-0489">Methyltransferase</keyword>
<reference evidence="2 3" key="1">
    <citation type="submission" date="2018-07" db="EMBL/GenBank/DDBJ databases">
        <title>Motiliproteus coralliicola sp. nov., a bacterium isolated from Coral.</title>
        <authorList>
            <person name="Wang G."/>
        </authorList>
    </citation>
    <scope>NUCLEOTIDE SEQUENCE [LARGE SCALE GENOMIC DNA]</scope>
    <source>
        <strain evidence="2 3">C34</strain>
    </source>
</reference>
<dbReference type="CDD" id="cd02440">
    <property type="entry name" value="AdoMet_MTases"/>
    <property type="match status" value="1"/>
</dbReference>
<keyword evidence="3" id="KW-1185">Reference proteome</keyword>
<name>A0A369WEQ9_9GAMM</name>
<dbReference type="Pfam" id="PF08241">
    <property type="entry name" value="Methyltransf_11"/>
    <property type="match status" value="1"/>
</dbReference>
<comment type="caution">
    <text evidence="2">The sequence shown here is derived from an EMBL/GenBank/DDBJ whole genome shotgun (WGS) entry which is preliminary data.</text>
</comment>
<dbReference type="PANTHER" id="PTHR43591:SF24">
    <property type="entry name" value="2-METHOXY-6-POLYPRENYL-1,4-BENZOQUINOL METHYLASE, MITOCHONDRIAL"/>
    <property type="match status" value="1"/>
</dbReference>
<dbReference type="GO" id="GO:0032259">
    <property type="term" value="P:methylation"/>
    <property type="evidence" value="ECO:0007669"/>
    <property type="project" value="UniProtKB-KW"/>
</dbReference>